<evidence type="ECO:0000256" key="1">
    <source>
        <dbReference type="SAM" id="MobiDB-lite"/>
    </source>
</evidence>
<name>A0A5C3E4E7_9BASI</name>
<reference evidence="2 3" key="1">
    <citation type="submission" date="2018-03" db="EMBL/GenBank/DDBJ databases">
        <authorList>
            <person name="Guldener U."/>
        </authorList>
    </citation>
    <scope>NUCLEOTIDE SEQUENCE [LARGE SCALE GENOMIC DNA]</scope>
    <source>
        <strain evidence="2 3">NBRC100155</strain>
    </source>
</reference>
<feature type="compositionally biased region" description="Polar residues" evidence="1">
    <location>
        <begin position="54"/>
        <end position="93"/>
    </location>
</feature>
<evidence type="ECO:0000313" key="3">
    <source>
        <dbReference type="Proteomes" id="UP000324022"/>
    </source>
</evidence>
<feature type="compositionally biased region" description="Polar residues" evidence="1">
    <location>
        <begin position="144"/>
        <end position="155"/>
    </location>
</feature>
<gene>
    <name evidence="2" type="ORF">UTRI_03704</name>
</gene>
<feature type="region of interest" description="Disordered" evidence="1">
    <location>
        <begin position="1"/>
        <end position="155"/>
    </location>
</feature>
<keyword evidence="3" id="KW-1185">Reference proteome</keyword>
<accession>A0A5C3E4E7</accession>
<feature type="compositionally biased region" description="Basic and acidic residues" evidence="1">
    <location>
        <begin position="1"/>
        <end position="24"/>
    </location>
</feature>
<protein>
    <submittedName>
        <fullName evidence="2">Uncharacterized protein</fullName>
    </submittedName>
</protein>
<feature type="compositionally biased region" description="Low complexity" evidence="1">
    <location>
        <begin position="26"/>
        <end position="50"/>
    </location>
</feature>
<dbReference type="OrthoDB" id="21617at2759"/>
<evidence type="ECO:0000313" key="2">
    <source>
        <dbReference type="EMBL" id="SPO24436.1"/>
    </source>
</evidence>
<organism evidence="2 3">
    <name type="scientific">Ustilago trichophora</name>
    <dbReference type="NCBI Taxonomy" id="86804"/>
    <lineage>
        <taxon>Eukaryota</taxon>
        <taxon>Fungi</taxon>
        <taxon>Dikarya</taxon>
        <taxon>Basidiomycota</taxon>
        <taxon>Ustilaginomycotina</taxon>
        <taxon>Ustilaginomycetes</taxon>
        <taxon>Ustilaginales</taxon>
        <taxon>Ustilaginaceae</taxon>
        <taxon>Ustilago</taxon>
    </lineage>
</organism>
<proteinExistence type="predicted"/>
<sequence>MDFTAQKDDPHGVQRLLDILRRQQDSSSSSSSSPTTSALSAATPSSAAYPTPNPFASITPDPTTATNYQQEAARRNTYTTAPASSSRYNLSAEQQREEQQPFSFDPYSFNPFSNTAPALTSPPPPCPPPPHPIPAPKSAPSNPTPTASTSKSRDLSTLSFAESLPILSTLSSDKNLLRRLSALRTQQHHLEKQLAKDYSQFIHTAHKQFPNIKIRSQQDESRRKQILQKWDVCLQNQQTQLHRMGIPGIQIRAKEARKHKKILSVLEHMLDDEDGAEG</sequence>
<dbReference type="Proteomes" id="UP000324022">
    <property type="component" value="Unassembled WGS sequence"/>
</dbReference>
<dbReference type="EMBL" id="OOIN01000007">
    <property type="protein sequence ID" value="SPO24436.1"/>
    <property type="molecule type" value="Genomic_DNA"/>
</dbReference>
<feature type="compositionally biased region" description="Pro residues" evidence="1">
    <location>
        <begin position="120"/>
        <end position="137"/>
    </location>
</feature>
<dbReference type="AlphaFoldDB" id="A0A5C3E4E7"/>